<dbReference type="OrthoDB" id="9803990at2"/>
<feature type="domain" description="BD-FAE-like" evidence="3">
    <location>
        <begin position="77"/>
        <end position="268"/>
    </location>
</feature>
<evidence type="ECO:0000313" key="5">
    <source>
        <dbReference type="Proteomes" id="UP000239522"/>
    </source>
</evidence>
<dbReference type="InterPro" id="IPR049492">
    <property type="entry name" value="BD-FAE-like_dom"/>
</dbReference>
<dbReference type="GO" id="GO:0016787">
    <property type="term" value="F:hydrolase activity"/>
    <property type="evidence" value="ECO:0007669"/>
    <property type="project" value="UniProtKB-KW"/>
</dbReference>
<name>A0A2S7KW13_9FLAO</name>
<dbReference type="InterPro" id="IPR050300">
    <property type="entry name" value="GDXG_lipolytic_enzyme"/>
</dbReference>
<evidence type="ECO:0000259" key="3">
    <source>
        <dbReference type="Pfam" id="PF20434"/>
    </source>
</evidence>
<dbReference type="EMBL" id="MQUA01000013">
    <property type="protein sequence ID" value="PQB06728.1"/>
    <property type="molecule type" value="Genomic_DNA"/>
</dbReference>
<organism evidence="4 5">
    <name type="scientific">Polaribacter filamentus</name>
    <dbReference type="NCBI Taxonomy" id="53483"/>
    <lineage>
        <taxon>Bacteria</taxon>
        <taxon>Pseudomonadati</taxon>
        <taxon>Bacteroidota</taxon>
        <taxon>Flavobacteriia</taxon>
        <taxon>Flavobacteriales</taxon>
        <taxon>Flavobacteriaceae</taxon>
    </lineage>
</organism>
<dbReference type="Gene3D" id="3.40.50.1820">
    <property type="entry name" value="alpha/beta hydrolase"/>
    <property type="match status" value="1"/>
</dbReference>
<proteinExistence type="predicted"/>
<keyword evidence="1" id="KW-0378">Hydrolase</keyword>
<accession>A0A2S7KW13</accession>
<comment type="caution">
    <text evidence="4">The sequence shown here is derived from an EMBL/GenBank/DDBJ whole genome shotgun (WGS) entry which is preliminary data.</text>
</comment>
<feature type="signal peptide" evidence="2">
    <location>
        <begin position="1"/>
        <end position="21"/>
    </location>
</feature>
<sequence length="310" mass="34648">MKDLKIIYLIGMLFFMGCSNSGNENSTTEPKEVSSFWGMKYRVDTEISYGDSPEQKLDVYSQGQRIGEPDYWLPDTINHPTLIYFHGGGWVGGAKERATLELIPYLERGWNIVNIEYRKGENTAPQAVDDAMCAISWVAKNASSYNIDLENIVISGGSAGGHLALITGLLNTITDSHDCYVGNQLKIKAIVNWFGVTDIAKVENYLRTKKPEWNYAGSWIDGLDRVDNISASYSPVKNITSKTPPIITIHGELDAVVPFDQAVTFHDLLNEVGIKNELVSDPKGKHAGFSEKQFKHIYSRIFNFLDEVIE</sequence>
<dbReference type="PANTHER" id="PTHR48081">
    <property type="entry name" value="AB HYDROLASE SUPERFAMILY PROTEIN C4A8.06C"/>
    <property type="match status" value="1"/>
</dbReference>
<gene>
    <name evidence="4" type="ORF">BST83_05840</name>
</gene>
<evidence type="ECO:0000313" key="4">
    <source>
        <dbReference type="EMBL" id="PQB06728.1"/>
    </source>
</evidence>
<keyword evidence="2" id="KW-0732">Signal</keyword>
<keyword evidence="5" id="KW-1185">Reference proteome</keyword>
<dbReference type="Proteomes" id="UP000239522">
    <property type="component" value="Unassembled WGS sequence"/>
</dbReference>
<dbReference type="Pfam" id="PF20434">
    <property type="entry name" value="BD-FAE"/>
    <property type="match status" value="1"/>
</dbReference>
<dbReference type="AlphaFoldDB" id="A0A2S7KW13"/>
<dbReference type="SUPFAM" id="SSF53474">
    <property type="entry name" value="alpha/beta-Hydrolases"/>
    <property type="match status" value="1"/>
</dbReference>
<evidence type="ECO:0000256" key="2">
    <source>
        <dbReference type="SAM" id="SignalP"/>
    </source>
</evidence>
<dbReference type="PROSITE" id="PS51257">
    <property type="entry name" value="PROKAR_LIPOPROTEIN"/>
    <property type="match status" value="1"/>
</dbReference>
<dbReference type="RefSeq" id="WP_104808977.1">
    <property type="nucleotide sequence ID" value="NZ_MQUA01000013.1"/>
</dbReference>
<reference evidence="4 5" key="1">
    <citation type="submission" date="2016-11" db="EMBL/GenBank/DDBJ databases">
        <title>Trade-off between light-utilization and light-protection in marine flavobacteria.</title>
        <authorList>
            <person name="Kumagai Y."/>
        </authorList>
    </citation>
    <scope>NUCLEOTIDE SEQUENCE [LARGE SCALE GENOMIC DNA]</scope>
    <source>
        <strain evidence="4 5">ATCC 700397</strain>
    </source>
</reference>
<dbReference type="InterPro" id="IPR029058">
    <property type="entry name" value="AB_hydrolase_fold"/>
</dbReference>
<evidence type="ECO:0000256" key="1">
    <source>
        <dbReference type="ARBA" id="ARBA00022801"/>
    </source>
</evidence>
<feature type="chain" id="PRO_5015540578" description="BD-FAE-like domain-containing protein" evidence="2">
    <location>
        <begin position="22"/>
        <end position="310"/>
    </location>
</feature>
<protein>
    <recommendedName>
        <fullName evidence="3">BD-FAE-like domain-containing protein</fullName>
    </recommendedName>
</protein>